<keyword evidence="3" id="KW-0539">Nucleus</keyword>
<evidence type="ECO:0000256" key="1">
    <source>
        <dbReference type="ARBA" id="ARBA00004123"/>
    </source>
</evidence>
<dbReference type="PANTHER" id="PTHR14152:SF5">
    <property type="entry name" value="U4_U6.U5 TRI-SNRNP-ASSOCIATED PROTEIN 1"/>
    <property type="match status" value="1"/>
</dbReference>
<dbReference type="InterPro" id="IPR005011">
    <property type="entry name" value="SNU66/SART1"/>
</dbReference>
<dbReference type="Proteomes" id="UP000245609">
    <property type="component" value="Unassembled WGS sequence"/>
</dbReference>
<evidence type="ECO:0000256" key="4">
    <source>
        <dbReference type="SAM" id="MobiDB-lite"/>
    </source>
</evidence>
<comment type="similarity">
    <text evidence="2">Belongs to the SNU66/SART1 family.</text>
</comment>
<dbReference type="EMBL" id="MBFS01000101">
    <property type="protein sequence ID" value="PVV04620.1"/>
    <property type="molecule type" value="Genomic_DNA"/>
</dbReference>
<keyword evidence="6" id="KW-1185">Reference proteome</keyword>
<proteinExistence type="inferred from homology"/>
<evidence type="ECO:0000313" key="5">
    <source>
        <dbReference type="EMBL" id="PVV04620.1"/>
    </source>
</evidence>
<dbReference type="PANTHER" id="PTHR14152">
    <property type="entry name" value="SQUAMOUS CELL CARCINOMA ANTIGEN RECOGNISED BY CYTOTOXIC T LYMPHOCYTES"/>
    <property type="match status" value="1"/>
</dbReference>
<accession>A0A2T9ZJ89</accession>
<dbReference type="AlphaFoldDB" id="A0A2T9ZJ89"/>
<gene>
    <name evidence="5" type="ORF">BB560_000879</name>
</gene>
<feature type="region of interest" description="Disordered" evidence="4">
    <location>
        <begin position="144"/>
        <end position="209"/>
    </location>
</feature>
<comment type="caution">
    <text evidence="5">The sequence shown here is derived from an EMBL/GenBank/DDBJ whole genome shotgun (WGS) entry which is preliminary data.</text>
</comment>
<evidence type="ECO:0000256" key="3">
    <source>
        <dbReference type="ARBA" id="ARBA00023242"/>
    </source>
</evidence>
<feature type="compositionally biased region" description="Low complexity" evidence="4">
    <location>
        <begin position="168"/>
        <end position="180"/>
    </location>
</feature>
<organism evidence="5 6">
    <name type="scientific">Smittium megazygosporum</name>
    <dbReference type="NCBI Taxonomy" id="133381"/>
    <lineage>
        <taxon>Eukaryota</taxon>
        <taxon>Fungi</taxon>
        <taxon>Fungi incertae sedis</taxon>
        <taxon>Zoopagomycota</taxon>
        <taxon>Kickxellomycotina</taxon>
        <taxon>Harpellomycetes</taxon>
        <taxon>Harpellales</taxon>
        <taxon>Legeriomycetaceae</taxon>
        <taxon>Smittium</taxon>
    </lineage>
</organism>
<comment type="subcellular location">
    <subcellularLocation>
        <location evidence="1">Nucleus</location>
    </subcellularLocation>
</comment>
<feature type="compositionally biased region" description="Polar residues" evidence="4">
    <location>
        <begin position="47"/>
        <end position="78"/>
    </location>
</feature>
<reference evidence="5 6" key="1">
    <citation type="journal article" date="2018" name="MBio">
        <title>Comparative Genomics Reveals the Core Gene Toolbox for the Fungus-Insect Symbiosis.</title>
        <authorList>
            <person name="Wang Y."/>
            <person name="Stata M."/>
            <person name="Wang W."/>
            <person name="Stajich J.E."/>
            <person name="White M.M."/>
            <person name="Moncalvo J.M."/>
        </authorList>
    </citation>
    <scope>NUCLEOTIDE SEQUENCE [LARGE SCALE GENOMIC DNA]</scope>
    <source>
        <strain evidence="5 6">SC-DP-2</strain>
    </source>
</reference>
<sequence length="311" mass="35297">MNPFEKNSQIKSKGSTYSSNPRIEKFNENENESLNDNDDLIDGSYSVFDNDNIDSQNNGNTEDSSTNPKAEGSSISKNTKPDEDAEEPLVGSGVGSALKLLQKKGILSKQPDEERKSAQEIAQRQQWLLDVKKLEVLRLKEIENIKKQRRVDNESLAASKKSSKKAKTGPSSSSSGQGDSRNQIMEREMSRLAESERLEREYLRKQEESMKDYKPTFSLKYTDDSGRELNQKEAFKHFAHQFHGIFPGKNKMDKLAKKQNQEKQLEINASGEQTVKIGEAWNDNRKKSNSAYMILSTGNKPNLDEIKLRKK</sequence>
<evidence type="ECO:0000313" key="6">
    <source>
        <dbReference type="Proteomes" id="UP000245609"/>
    </source>
</evidence>
<feature type="compositionally biased region" description="Polar residues" evidence="4">
    <location>
        <begin position="1"/>
        <end position="21"/>
    </location>
</feature>
<feature type="compositionally biased region" description="Basic and acidic residues" evidence="4">
    <location>
        <begin position="144"/>
        <end position="153"/>
    </location>
</feature>
<dbReference type="Pfam" id="PF03343">
    <property type="entry name" value="SART-1"/>
    <property type="match status" value="1"/>
</dbReference>
<dbReference type="OrthoDB" id="5583at2759"/>
<evidence type="ECO:0008006" key="7">
    <source>
        <dbReference type="Google" id="ProtNLM"/>
    </source>
</evidence>
<dbReference type="GO" id="GO:0000481">
    <property type="term" value="P:maturation of 5S rRNA"/>
    <property type="evidence" value="ECO:0007669"/>
    <property type="project" value="TreeGrafter"/>
</dbReference>
<name>A0A2T9ZJ89_9FUNG</name>
<feature type="compositionally biased region" description="Acidic residues" evidence="4">
    <location>
        <begin position="29"/>
        <end position="41"/>
    </location>
</feature>
<protein>
    <recommendedName>
        <fullName evidence="7">SART-1 protein</fullName>
    </recommendedName>
</protein>
<feature type="compositionally biased region" description="Basic and acidic residues" evidence="4">
    <location>
        <begin position="184"/>
        <end position="209"/>
    </location>
</feature>
<dbReference type="STRING" id="133381.A0A2T9ZJ89"/>
<feature type="region of interest" description="Disordered" evidence="4">
    <location>
        <begin position="1"/>
        <end position="93"/>
    </location>
</feature>
<dbReference type="GO" id="GO:0045292">
    <property type="term" value="P:mRNA cis splicing, via spliceosome"/>
    <property type="evidence" value="ECO:0007669"/>
    <property type="project" value="TreeGrafter"/>
</dbReference>
<dbReference type="GO" id="GO:0046540">
    <property type="term" value="C:U4/U6 x U5 tri-snRNP complex"/>
    <property type="evidence" value="ECO:0007669"/>
    <property type="project" value="TreeGrafter"/>
</dbReference>
<evidence type="ECO:0000256" key="2">
    <source>
        <dbReference type="ARBA" id="ARBA00006076"/>
    </source>
</evidence>